<accession>A0A7W5A600</accession>
<keyword evidence="3" id="KW-1185">Reference proteome</keyword>
<comment type="caution">
    <text evidence="2">The sequence shown here is derived from an EMBL/GenBank/DDBJ whole genome shotgun (WGS) entry which is preliminary data.</text>
</comment>
<gene>
    <name evidence="2" type="ORF">FHS12_003031</name>
</gene>
<dbReference type="RefSeq" id="WP_183546506.1">
    <property type="nucleotide sequence ID" value="NZ_BMQT01000006.1"/>
</dbReference>
<reference evidence="2 3" key="1">
    <citation type="submission" date="2020-08" db="EMBL/GenBank/DDBJ databases">
        <title>Genomic Encyclopedia of Type Strains, Phase III (KMG-III): the genomes of soil and plant-associated and newly described type strains.</title>
        <authorList>
            <person name="Whitman W."/>
        </authorList>
    </citation>
    <scope>NUCLEOTIDE SEQUENCE [LARGE SCALE GENOMIC DNA]</scope>
    <source>
        <strain evidence="2 3">CECT 3302</strain>
    </source>
</reference>
<proteinExistence type="predicted"/>
<dbReference type="Gene3D" id="3.90.550.10">
    <property type="entry name" value="Spore Coat Polysaccharide Biosynthesis Protein SpsA, Chain A"/>
    <property type="match status" value="1"/>
</dbReference>
<evidence type="ECO:0000313" key="3">
    <source>
        <dbReference type="Proteomes" id="UP000577707"/>
    </source>
</evidence>
<organism evidence="2 3">
    <name type="scientific">Nocardioides albus</name>
    <dbReference type="NCBI Taxonomy" id="1841"/>
    <lineage>
        <taxon>Bacteria</taxon>
        <taxon>Bacillati</taxon>
        <taxon>Actinomycetota</taxon>
        <taxon>Actinomycetes</taxon>
        <taxon>Propionibacteriales</taxon>
        <taxon>Nocardioidaceae</taxon>
        <taxon>Nocardioides</taxon>
    </lineage>
</organism>
<feature type="domain" description="Glycosyltransferase 2-like" evidence="1">
    <location>
        <begin position="408"/>
        <end position="508"/>
    </location>
</feature>
<dbReference type="Proteomes" id="UP000577707">
    <property type="component" value="Unassembled WGS sequence"/>
</dbReference>
<dbReference type="SUPFAM" id="SSF53448">
    <property type="entry name" value="Nucleotide-diphospho-sugar transferases"/>
    <property type="match status" value="1"/>
</dbReference>
<protein>
    <recommendedName>
        <fullName evidence="1">Glycosyltransferase 2-like domain-containing protein</fullName>
    </recommendedName>
</protein>
<dbReference type="EMBL" id="JACHXG010000006">
    <property type="protein sequence ID" value="MBB3090079.1"/>
    <property type="molecule type" value="Genomic_DNA"/>
</dbReference>
<dbReference type="InterPro" id="IPR001173">
    <property type="entry name" value="Glyco_trans_2-like"/>
</dbReference>
<name>A0A7W5A600_9ACTN</name>
<dbReference type="InterPro" id="IPR029044">
    <property type="entry name" value="Nucleotide-diphossugar_trans"/>
</dbReference>
<dbReference type="AlphaFoldDB" id="A0A7W5A600"/>
<evidence type="ECO:0000313" key="2">
    <source>
        <dbReference type="EMBL" id="MBB3090079.1"/>
    </source>
</evidence>
<sequence length="621" mass="67530">MTSQPINPDAPIAAPPEETVLASAAEVGAFVAGLPRPGGFVKIVVEDVDQIRALTIADPSITVSRLSLKVRRWEWPHRRWNGRLGWLPGVLRQMVRYPARSVGASWCDIELRDETSLALVARAVYPLFAVDRGHHGFGHVQLGTDAVDAAALALLPTRTAPGIPELPVDQLQGVGLSSADLGLVSSPERFDELVEIAEDARETVFRTPVLVDAYGHLSISERSPRPVVDLHVHNPIGRLQGFDEPEGWLALTIEGDQLRLHPTAGSAEELDEMVHPLAAPFTRQEIARLRHVESIDLSGLTALTAVTAVDDERTAHRRLAEIAASGAILHSMPSGLELADEMLGDTLADLMRQPYRPALGLVRELRSVGQRREAMERFGGFFELAGYAEDRGRRLLPKVSAVLSTMRPDRVSAVVEALAAQRYPHLEIIVAVHGAEAPLPGELEDAIKAADATVLLHDRATPFGAVLADAARHASGDLIVKIDDDDVYGPQVIGDLVLAYLYSSADMVGKTTEYLYLEALGHTVHRTFTTEAYHYQLAGGAMMLSTAMLNEVGGWRPTPNSTDRSVLIRVGNAGGIGYRTTSLGYVYIRHADGHTWKRDESSLVAGAFEQWPRFMSEIVDG</sequence>
<dbReference type="Pfam" id="PF00535">
    <property type="entry name" value="Glycos_transf_2"/>
    <property type="match status" value="1"/>
</dbReference>
<evidence type="ECO:0000259" key="1">
    <source>
        <dbReference type="Pfam" id="PF00535"/>
    </source>
</evidence>